<name>J8DI44_BACCE</name>
<dbReference type="RefSeq" id="WP_002150169.1">
    <property type="nucleotide sequence ID" value="NZ_JH792148.1"/>
</dbReference>
<dbReference type="AlphaFoldDB" id="J8DI44"/>
<dbReference type="Proteomes" id="UP000006977">
    <property type="component" value="Unassembled WGS sequence"/>
</dbReference>
<proteinExistence type="predicted"/>
<evidence type="ECO:0000313" key="2">
    <source>
        <dbReference type="EMBL" id="EJQ75864.1"/>
    </source>
</evidence>
<dbReference type="HOGENOM" id="CLU_1308052_0_0_9"/>
<dbReference type="PATRIC" id="fig|1053206.3.peg.4611"/>
<accession>J8DI44</accession>
<comment type="caution">
    <text evidence="2">The sequence shown here is derived from an EMBL/GenBank/DDBJ whole genome shotgun (WGS) entry which is preliminary data.</text>
</comment>
<dbReference type="Pfam" id="PF14399">
    <property type="entry name" value="BtrH_N"/>
    <property type="match status" value="1"/>
</dbReference>
<dbReference type="EMBL" id="AHEA01000033">
    <property type="protein sequence ID" value="EJQ75864.1"/>
    <property type="molecule type" value="Genomic_DNA"/>
</dbReference>
<feature type="domain" description="Butirosin biosynthesis protein H N-terminal" evidence="1">
    <location>
        <begin position="16"/>
        <end position="143"/>
    </location>
</feature>
<organism evidence="2 3">
    <name type="scientific">Bacillus cereus HuA4-10</name>
    <dbReference type="NCBI Taxonomy" id="1053206"/>
    <lineage>
        <taxon>Bacteria</taxon>
        <taxon>Bacillati</taxon>
        <taxon>Bacillota</taxon>
        <taxon>Bacilli</taxon>
        <taxon>Bacillales</taxon>
        <taxon>Bacillaceae</taxon>
        <taxon>Bacillus</taxon>
        <taxon>Bacillus cereus group</taxon>
    </lineage>
</organism>
<sequence>MMEYIIPNYPSLTGNHCSSTAIQEASMYYNTALSEAMIFGIGSGLSFSCFSFTDRYPRLVNTRTAFLESNFFKATDNDFKWYSDEALNVDKMISYIESGIPVFAITETGELDFYGTSGGRNVAGHILTIIGFNKKEKSFIITDYISKEYFTLSLSNLKKATGHNKRPYDRKNVWAPVPNFEIKNLKSSILKGMKKTPKICCKRKMITTVY</sequence>
<gene>
    <name evidence="2" type="ORF">IGC_04515</name>
</gene>
<evidence type="ECO:0000259" key="1">
    <source>
        <dbReference type="Pfam" id="PF14399"/>
    </source>
</evidence>
<dbReference type="InterPro" id="IPR026935">
    <property type="entry name" value="BtrH_N"/>
</dbReference>
<reference evidence="2 3" key="1">
    <citation type="submission" date="2012-04" db="EMBL/GenBank/DDBJ databases">
        <title>The Genome Sequence of Bacillus cereus HuA4-10.</title>
        <authorList>
            <consortium name="The Broad Institute Genome Sequencing Platform"/>
            <consortium name="The Broad Institute Genome Sequencing Center for Infectious Disease"/>
            <person name="Feldgarden M."/>
            <person name="Van der Auwera G.A."/>
            <person name="Mahillon J."/>
            <person name="Duprez V."/>
            <person name="Timmery S."/>
            <person name="Mattelet C."/>
            <person name="Dierick K."/>
            <person name="Sun M."/>
            <person name="Yu Z."/>
            <person name="Zhu L."/>
            <person name="Hu X."/>
            <person name="Shank E.B."/>
            <person name="Swiecicka I."/>
            <person name="Hansen B.M."/>
            <person name="Andrup L."/>
            <person name="Young S.K."/>
            <person name="Zeng Q."/>
            <person name="Gargeya S."/>
            <person name="Fitzgerald M."/>
            <person name="Haas B."/>
            <person name="Abouelleil A."/>
            <person name="Alvarado L."/>
            <person name="Arachchi H.M."/>
            <person name="Berlin A."/>
            <person name="Chapman S.B."/>
            <person name="Goldberg J."/>
            <person name="Griggs A."/>
            <person name="Gujja S."/>
            <person name="Hansen M."/>
            <person name="Howarth C."/>
            <person name="Imamovic A."/>
            <person name="Larimer J."/>
            <person name="McCowen C."/>
            <person name="Montmayeur A."/>
            <person name="Murphy C."/>
            <person name="Neiman D."/>
            <person name="Pearson M."/>
            <person name="Priest M."/>
            <person name="Roberts A."/>
            <person name="Saif S."/>
            <person name="Shea T."/>
            <person name="Sisk P."/>
            <person name="Sykes S."/>
            <person name="Wortman J."/>
            <person name="Nusbaum C."/>
            <person name="Birren B."/>
        </authorList>
    </citation>
    <scope>NUCLEOTIDE SEQUENCE [LARGE SCALE GENOMIC DNA]</scope>
    <source>
        <strain evidence="2 3">HuA4-10</strain>
    </source>
</reference>
<evidence type="ECO:0000313" key="3">
    <source>
        <dbReference type="Proteomes" id="UP000006977"/>
    </source>
</evidence>
<protein>
    <recommendedName>
        <fullName evidence="1">Butirosin biosynthesis protein H N-terminal domain-containing protein</fullName>
    </recommendedName>
</protein>